<comment type="caution">
    <text evidence="5">The sequence shown here is derived from an EMBL/GenBank/DDBJ whole genome shotgun (WGS) entry which is preliminary data.</text>
</comment>
<keyword evidence="2" id="KW-0677">Repeat</keyword>
<name>A0A388LJL4_CHABU</name>
<feature type="repeat" description="WD" evidence="3">
    <location>
        <begin position="252"/>
        <end position="284"/>
    </location>
</feature>
<dbReference type="STRING" id="69332.A0A388LJL4"/>
<accession>A0A388LJL4</accession>
<dbReference type="SMART" id="SM00320">
    <property type="entry name" value="WD40"/>
    <property type="match status" value="4"/>
</dbReference>
<dbReference type="AlphaFoldDB" id="A0A388LJL4"/>
<feature type="coiled-coil region" evidence="4">
    <location>
        <begin position="586"/>
        <end position="627"/>
    </location>
</feature>
<sequence length="709" mass="79973">MEDSNDWQAGLHLRLREKFLNARKDIWMGAEGDNTPLYIDVHPHKPWILLVAQQRSIQVWNHEEGRQIAAWDMPLIEEGTMPLWEGAKFVVRQNCMPLVVALRDEKSILMHQVQTPNFEWQRLKHLTAHQSRLEDMIFHPSLCYMITYSKKQIKLWAWSEGWSFKPVKYQLGEWTAVAFHPQGKILFAGASTSRKIMVWTGTKSSPKTFSAAFEMRALQFCSKHDKPLLVAGSWVGAIEVWNYQDGCRLTTLAGLNASISSVLFHPHLPYIMASSKDGKIAAWKDGEADDYELVMFSGSGLKEVCSMAPCLNSSMALLVLGGMAEFSVAEVLLGEDESQTDDDACTSGTVTVVTNRSSPVSSGIIECKVEDTAEILLQEASEDESRAHEALASSLELRRRAARQQAEKILGLESATRLMQSRLLELEEEHEKEKQKSEQLAVSFEITKRTAALQAERIGQLEDEVRVTKARALQDSVRGKQKREELAESLEAGERAVRLQAESIQRLEAEARVLRARTLEMEKESEKQKQRTDELAASLELSQRETRLQAEGIQLLEADPRGMEEERERQKQNPEVLTSPLLEGYRIETAAKIKEMEARMLEMEGEAEKQKQRIKQLGKELNNEVLRVRVLEQSAVVGDDSQIIMVDAAELREFGSSDGLQLAMNGVDANMDVFADAAEGKAVLHQMKQARQEVVFIDRELVDFVSAPN</sequence>
<dbReference type="InterPro" id="IPR050844">
    <property type="entry name" value="Coatomer_complex_subunit"/>
</dbReference>
<feature type="coiled-coil region" evidence="4">
    <location>
        <begin position="490"/>
        <end position="524"/>
    </location>
</feature>
<dbReference type="EMBL" id="BFEA01000406">
    <property type="protein sequence ID" value="GBG82412.1"/>
    <property type="molecule type" value="Genomic_DNA"/>
</dbReference>
<dbReference type="InterPro" id="IPR036322">
    <property type="entry name" value="WD40_repeat_dom_sf"/>
</dbReference>
<dbReference type="GO" id="GO:0006890">
    <property type="term" value="P:retrograde vesicle-mediated transport, Golgi to endoplasmic reticulum"/>
    <property type="evidence" value="ECO:0007669"/>
    <property type="project" value="TreeGrafter"/>
</dbReference>
<keyword evidence="1 3" id="KW-0853">WD repeat</keyword>
<dbReference type="GO" id="GO:0006891">
    <property type="term" value="P:intra-Golgi vesicle-mediated transport"/>
    <property type="evidence" value="ECO:0007669"/>
    <property type="project" value="TreeGrafter"/>
</dbReference>
<dbReference type="Proteomes" id="UP000265515">
    <property type="component" value="Unassembled WGS sequence"/>
</dbReference>
<dbReference type="Pfam" id="PF00400">
    <property type="entry name" value="WD40"/>
    <property type="match status" value="2"/>
</dbReference>
<keyword evidence="4" id="KW-0175">Coiled coil</keyword>
<organism evidence="5 6">
    <name type="scientific">Chara braunii</name>
    <name type="common">Braun's stonewort</name>
    <dbReference type="NCBI Taxonomy" id="69332"/>
    <lineage>
        <taxon>Eukaryota</taxon>
        <taxon>Viridiplantae</taxon>
        <taxon>Streptophyta</taxon>
        <taxon>Charophyceae</taxon>
        <taxon>Charales</taxon>
        <taxon>Characeae</taxon>
        <taxon>Chara</taxon>
    </lineage>
</organism>
<dbReference type="GO" id="GO:0006888">
    <property type="term" value="P:endoplasmic reticulum to Golgi vesicle-mediated transport"/>
    <property type="evidence" value="ECO:0007669"/>
    <property type="project" value="TreeGrafter"/>
</dbReference>
<dbReference type="PANTHER" id="PTHR19876:SF2">
    <property type="entry name" value="COATOMER SUBUNIT BETA"/>
    <property type="match status" value="1"/>
</dbReference>
<dbReference type="Gene3D" id="2.130.10.10">
    <property type="entry name" value="YVTN repeat-like/Quinoprotein amine dehydrogenase"/>
    <property type="match status" value="1"/>
</dbReference>
<dbReference type="PROSITE" id="PS50082">
    <property type="entry name" value="WD_REPEATS_2"/>
    <property type="match status" value="1"/>
</dbReference>
<evidence type="ECO:0000256" key="4">
    <source>
        <dbReference type="SAM" id="Coils"/>
    </source>
</evidence>
<evidence type="ECO:0000313" key="5">
    <source>
        <dbReference type="EMBL" id="GBG82412.1"/>
    </source>
</evidence>
<dbReference type="PANTHER" id="PTHR19876">
    <property type="entry name" value="COATOMER"/>
    <property type="match status" value="1"/>
</dbReference>
<evidence type="ECO:0000256" key="2">
    <source>
        <dbReference type="ARBA" id="ARBA00022737"/>
    </source>
</evidence>
<dbReference type="InterPro" id="IPR015943">
    <property type="entry name" value="WD40/YVTN_repeat-like_dom_sf"/>
</dbReference>
<evidence type="ECO:0000256" key="1">
    <source>
        <dbReference type="ARBA" id="ARBA00022574"/>
    </source>
</evidence>
<dbReference type="InterPro" id="IPR001680">
    <property type="entry name" value="WD40_rpt"/>
</dbReference>
<dbReference type="SUPFAM" id="SSF50978">
    <property type="entry name" value="WD40 repeat-like"/>
    <property type="match status" value="1"/>
</dbReference>
<dbReference type="Gramene" id="GBG82412">
    <property type="protein sequence ID" value="GBG82412"/>
    <property type="gene ID" value="CBR_g34788"/>
</dbReference>
<protein>
    <submittedName>
        <fullName evidence="5">Uncharacterized protein</fullName>
    </submittedName>
</protein>
<keyword evidence="6" id="KW-1185">Reference proteome</keyword>
<dbReference type="GO" id="GO:0006886">
    <property type="term" value="P:intracellular protein transport"/>
    <property type="evidence" value="ECO:0007669"/>
    <property type="project" value="TreeGrafter"/>
</dbReference>
<evidence type="ECO:0000256" key="3">
    <source>
        <dbReference type="PROSITE-ProRule" id="PRU00221"/>
    </source>
</evidence>
<dbReference type="GO" id="GO:0030126">
    <property type="term" value="C:COPI vesicle coat"/>
    <property type="evidence" value="ECO:0007669"/>
    <property type="project" value="TreeGrafter"/>
</dbReference>
<feature type="coiled-coil region" evidence="4">
    <location>
        <begin position="416"/>
        <end position="443"/>
    </location>
</feature>
<evidence type="ECO:0000313" key="6">
    <source>
        <dbReference type="Proteomes" id="UP000265515"/>
    </source>
</evidence>
<reference evidence="5 6" key="1">
    <citation type="journal article" date="2018" name="Cell">
        <title>The Chara Genome: Secondary Complexity and Implications for Plant Terrestrialization.</title>
        <authorList>
            <person name="Nishiyama T."/>
            <person name="Sakayama H."/>
            <person name="Vries J.D."/>
            <person name="Buschmann H."/>
            <person name="Saint-Marcoux D."/>
            <person name="Ullrich K.K."/>
            <person name="Haas F.B."/>
            <person name="Vanderstraeten L."/>
            <person name="Becker D."/>
            <person name="Lang D."/>
            <person name="Vosolsobe S."/>
            <person name="Rombauts S."/>
            <person name="Wilhelmsson P.K.I."/>
            <person name="Janitza P."/>
            <person name="Kern R."/>
            <person name="Heyl A."/>
            <person name="Rumpler F."/>
            <person name="Villalobos L.I.A.C."/>
            <person name="Clay J.M."/>
            <person name="Skokan R."/>
            <person name="Toyoda A."/>
            <person name="Suzuki Y."/>
            <person name="Kagoshima H."/>
            <person name="Schijlen E."/>
            <person name="Tajeshwar N."/>
            <person name="Catarino B."/>
            <person name="Hetherington A.J."/>
            <person name="Saltykova A."/>
            <person name="Bonnot C."/>
            <person name="Breuninger H."/>
            <person name="Symeonidi A."/>
            <person name="Radhakrishnan G.V."/>
            <person name="Van Nieuwerburgh F."/>
            <person name="Deforce D."/>
            <person name="Chang C."/>
            <person name="Karol K.G."/>
            <person name="Hedrich R."/>
            <person name="Ulvskov P."/>
            <person name="Glockner G."/>
            <person name="Delwiche C.F."/>
            <person name="Petrasek J."/>
            <person name="Van de Peer Y."/>
            <person name="Friml J."/>
            <person name="Beilby M."/>
            <person name="Dolan L."/>
            <person name="Kohara Y."/>
            <person name="Sugano S."/>
            <person name="Fujiyama A."/>
            <person name="Delaux P.-M."/>
            <person name="Quint M."/>
            <person name="TheiBen G."/>
            <person name="Hagemann M."/>
            <person name="Harholt J."/>
            <person name="Dunand C."/>
            <person name="Zachgo S."/>
            <person name="Langdale J."/>
            <person name="Maumus F."/>
            <person name="Straeten D.V.D."/>
            <person name="Gould S.B."/>
            <person name="Rensing S.A."/>
        </authorList>
    </citation>
    <scope>NUCLEOTIDE SEQUENCE [LARGE SCALE GENOMIC DNA]</scope>
    <source>
        <strain evidence="5 6">S276</strain>
    </source>
</reference>
<gene>
    <name evidence="5" type="ORF">CBR_g34788</name>
</gene>
<proteinExistence type="predicted"/>